<evidence type="ECO:0000313" key="1">
    <source>
        <dbReference type="EnsemblPlants" id="EMT07420"/>
    </source>
</evidence>
<organism evidence="1">
    <name type="scientific">Aegilops tauschii</name>
    <name type="common">Tausch's goatgrass</name>
    <name type="synonym">Aegilops squarrosa</name>
    <dbReference type="NCBI Taxonomy" id="37682"/>
    <lineage>
        <taxon>Eukaryota</taxon>
        <taxon>Viridiplantae</taxon>
        <taxon>Streptophyta</taxon>
        <taxon>Embryophyta</taxon>
        <taxon>Tracheophyta</taxon>
        <taxon>Spermatophyta</taxon>
        <taxon>Magnoliopsida</taxon>
        <taxon>Liliopsida</taxon>
        <taxon>Poales</taxon>
        <taxon>Poaceae</taxon>
        <taxon>BOP clade</taxon>
        <taxon>Pooideae</taxon>
        <taxon>Triticodae</taxon>
        <taxon>Triticeae</taxon>
        <taxon>Triticinae</taxon>
        <taxon>Aegilops</taxon>
    </lineage>
</organism>
<reference evidence="1" key="1">
    <citation type="submission" date="2015-06" db="UniProtKB">
        <authorList>
            <consortium name="EnsemblPlants"/>
        </authorList>
    </citation>
    <scope>IDENTIFICATION</scope>
</reference>
<dbReference type="AlphaFoldDB" id="M8B1G2"/>
<dbReference type="ExpressionAtlas" id="M8B1G2">
    <property type="expression patterns" value="baseline"/>
</dbReference>
<dbReference type="EnsemblPlants" id="EMT07420">
    <property type="protein sequence ID" value="EMT07420"/>
    <property type="gene ID" value="F775_52573"/>
</dbReference>
<sequence>MVVEWENLKPEDATNLGGCQLHEASFPSLLRKHHQELVPRSEYLRTIEPPHTTPALLPGGGGQWEQVGQHKHDKDEYRWLAGGFLQGYAMLPGPLILVSLKQDRAFFTFTHGSGDWTPVLTDETRPPQDYVPIIGRAVYMEQDNAIYMLRGNTIYAYKLSYIHQDQSDDQGRGRLRLDPPITIDSGVRGHGLSGAAATPTRAREGSKPTLTADGFSKWKAAHAFVSLRHEWSRCPRLLSPATGADAPPRRAPPPAQWSACMNGHVARDCPPPPQERMPPSALPPCTLVGRASMQHRVPFSRRPLATTTSIKKDLFIICQAGSQPVIYHTGVMDETSLLEGGDDDGKPLQPSCYVAEDVGDDDYWHFFLNGGSKIHAVSSKKDGMLEFSLNKDRTTAMDRLSVRRRPSADAFVLVLTVGGETTALTKTLQVFHQKRFNYGSSPTWLGYKADQSHVLDRKVMISGYAAVNDDSFIVSDALTCSCLLFDLGARQWRVVMPWAAFTEDLPRNIPRNSPLIGRCVFVDGFIYTCRDGGLAA</sequence>
<protein>
    <submittedName>
        <fullName evidence="1">Uncharacterized protein</fullName>
    </submittedName>
</protein>
<proteinExistence type="predicted"/>
<accession>M8B1G2</accession>
<name>M8B1G2_AEGTA</name>